<sequence>MAEMAIMAIMSIMTEMSIVAIMSIISKNSFFATGAAFRHRLQLYYEHRVRSGTDPSSAVKSELVDFFMHKIIDFLKQIASIYTHLFFPIYIVVNQGFICTTVTVSNKCFIYEAMVCNALLKRSIMKQYQQQQTTIRLNVILIFERPSYDKERSILLLTMLEKEREKGEEKHYDHIFLN</sequence>
<dbReference type="EMBL" id="CADCXV010001189">
    <property type="protein sequence ID" value="CAB0042392.1"/>
    <property type="molecule type" value="Genomic_DNA"/>
</dbReference>
<keyword evidence="3" id="KW-1185">Reference proteome</keyword>
<organism evidence="2 3">
    <name type="scientific">Trichogramma brassicae</name>
    <dbReference type="NCBI Taxonomy" id="86971"/>
    <lineage>
        <taxon>Eukaryota</taxon>
        <taxon>Metazoa</taxon>
        <taxon>Ecdysozoa</taxon>
        <taxon>Arthropoda</taxon>
        <taxon>Hexapoda</taxon>
        <taxon>Insecta</taxon>
        <taxon>Pterygota</taxon>
        <taxon>Neoptera</taxon>
        <taxon>Endopterygota</taxon>
        <taxon>Hymenoptera</taxon>
        <taxon>Apocrita</taxon>
        <taxon>Proctotrupomorpha</taxon>
        <taxon>Chalcidoidea</taxon>
        <taxon>Trichogrammatidae</taxon>
        <taxon>Trichogramma</taxon>
    </lineage>
</organism>
<proteinExistence type="predicted"/>
<accession>A0A6H5IXW5</accession>
<name>A0A6H5IXW5_9HYME</name>
<dbReference type="Proteomes" id="UP000479190">
    <property type="component" value="Unassembled WGS sequence"/>
</dbReference>
<reference evidence="2 3" key="1">
    <citation type="submission" date="2020-02" db="EMBL/GenBank/DDBJ databases">
        <authorList>
            <person name="Ferguson B K."/>
        </authorList>
    </citation>
    <scope>NUCLEOTIDE SEQUENCE [LARGE SCALE GENOMIC DNA]</scope>
</reference>
<keyword evidence="1" id="KW-1133">Transmembrane helix</keyword>
<evidence type="ECO:0000256" key="1">
    <source>
        <dbReference type="SAM" id="Phobius"/>
    </source>
</evidence>
<protein>
    <submittedName>
        <fullName evidence="2">Uncharacterized protein</fullName>
    </submittedName>
</protein>
<keyword evidence="1" id="KW-0472">Membrane</keyword>
<evidence type="ECO:0000313" key="2">
    <source>
        <dbReference type="EMBL" id="CAB0042392.1"/>
    </source>
</evidence>
<evidence type="ECO:0000313" key="3">
    <source>
        <dbReference type="Proteomes" id="UP000479190"/>
    </source>
</evidence>
<gene>
    <name evidence="2" type="ORF">TBRA_LOCUS14012</name>
</gene>
<keyword evidence="1" id="KW-0812">Transmembrane</keyword>
<feature type="transmembrane region" description="Helical" evidence="1">
    <location>
        <begin position="6"/>
        <end position="25"/>
    </location>
</feature>
<dbReference type="AlphaFoldDB" id="A0A6H5IXW5"/>